<evidence type="ECO:0000259" key="2">
    <source>
        <dbReference type="Pfam" id="PF14470"/>
    </source>
</evidence>
<dbReference type="InterPro" id="IPR037063">
    <property type="entry name" value="PHb_sf"/>
</dbReference>
<name>A0A483CNM3_9EURY</name>
<proteinExistence type="predicted"/>
<comment type="caution">
    <text evidence="3">The sequence shown here is derived from an EMBL/GenBank/DDBJ whole genome shotgun (WGS) entry which is preliminary data.</text>
</comment>
<evidence type="ECO:0008006" key="5">
    <source>
        <dbReference type="Google" id="ProtNLM"/>
    </source>
</evidence>
<dbReference type="AlphaFoldDB" id="A0A483CNM3"/>
<dbReference type="Pfam" id="PF14470">
    <property type="entry name" value="bPH_3"/>
    <property type="match status" value="1"/>
</dbReference>
<evidence type="ECO:0000313" key="3">
    <source>
        <dbReference type="EMBL" id="TAJ43627.1"/>
    </source>
</evidence>
<feature type="domain" description="SHOCT" evidence="1">
    <location>
        <begin position="148"/>
        <end position="174"/>
    </location>
</feature>
<dbReference type="Proteomes" id="UP000292580">
    <property type="component" value="Unassembled WGS sequence"/>
</dbReference>
<gene>
    <name evidence="3" type="ORF">CUJ86_09780</name>
</gene>
<evidence type="ECO:0000313" key="4">
    <source>
        <dbReference type="Proteomes" id="UP000292580"/>
    </source>
</evidence>
<dbReference type="EMBL" id="PGCL01000004">
    <property type="protein sequence ID" value="TAJ43627.1"/>
    <property type="molecule type" value="Genomic_DNA"/>
</dbReference>
<sequence>MATQEEINEQIKQIGAGGFLYRKEVKALPSILWEDENLEKLVQGFYHGGTGILVATDKRLIFIDKGLIYGLRVEDFPYDKITSIQYKTGLILGEITIFASGNNARIENIQKGEVKPFAEYVRARITGKMGHASAPQNTPVAQDDIISKLEKLASLKEKGILSDEEFIEQKARILNQ</sequence>
<protein>
    <recommendedName>
        <fullName evidence="5">YokE-like PH domain-containing protein</fullName>
    </recommendedName>
</protein>
<organism evidence="3 4">
    <name type="scientific">Methanofollis fontis</name>
    <dbReference type="NCBI Taxonomy" id="2052832"/>
    <lineage>
        <taxon>Archaea</taxon>
        <taxon>Methanobacteriati</taxon>
        <taxon>Methanobacteriota</taxon>
        <taxon>Stenosarchaea group</taxon>
        <taxon>Methanomicrobia</taxon>
        <taxon>Methanomicrobiales</taxon>
        <taxon>Methanomicrobiaceae</taxon>
        <taxon>Methanofollis</taxon>
    </lineage>
</organism>
<evidence type="ECO:0000259" key="1">
    <source>
        <dbReference type="Pfam" id="PF09851"/>
    </source>
</evidence>
<keyword evidence="4" id="KW-1185">Reference proteome</keyword>
<dbReference type="InterPro" id="IPR018649">
    <property type="entry name" value="SHOCT"/>
</dbReference>
<dbReference type="Pfam" id="PF09851">
    <property type="entry name" value="SHOCT"/>
    <property type="match status" value="1"/>
</dbReference>
<dbReference type="OrthoDB" id="124757at2157"/>
<dbReference type="Gene3D" id="2.30.29.50">
    <property type="entry name" value="Bacterial Pleckstrin homology domain"/>
    <property type="match status" value="1"/>
</dbReference>
<dbReference type="RefSeq" id="WP_130647400.1">
    <property type="nucleotide sequence ID" value="NZ_PGCL01000004.1"/>
</dbReference>
<reference evidence="3 4" key="1">
    <citation type="submission" date="2017-11" db="EMBL/GenBank/DDBJ databases">
        <title>Isolation and Characterization of Methanofollis Species from Methane Seep Offshore SW Taiwan.</title>
        <authorList>
            <person name="Teng N.-H."/>
            <person name="Lai M.-C."/>
            <person name="Chen S.-C."/>
        </authorList>
    </citation>
    <scope>NUCLEOTIDE SEQUENCE [LARGE SCALE GENOMIC DNA]</scope>
    <source>
        <strain evidence="3 4">FWC-SCC2</strain>
    </source>
</reference>
<accession>A0A483CNM3</accession>
<dbReference type="InterPro" id="IPR039519">
    <property type="entry name" value="YokE-like_PH"/>
</dbReference>
<feature type="domain" description="YokE-like PH" evidence="2">
    <location>
        <begin position="34"/>
        <end position="122"/>
    </location>
</feature>